<proteinExistence type="predicted"/>
<dbReference type="InterPro" id="IPR036390">
    <property type="entry name" value="WH_DNA-bd_sf"/>
</dbReference>
<dbReference type="InterPro" id="IPR027417">
    <property type="entry name" value="P-loop_NTPase"/>
</dbReference>
<dbReference type="SUPFAM" id="SSF52540">
    <property type="entry name" value="P-loop containing nucleoside triphosphate hydrolases"/>
    <property type="match status" value="1"/>
</dbReference>
<dbReference type="Proteomes" id="UP000460549">
    <property type="component" value="Unassembled WGS sequence"/>
</dbReference>
<dbReference type="EMBL" id="VUNN01000004">
    <property type="protein sequence ID" value="MSU05852.1"/>
    <property type="molecule type" value="Genomic_DNA"/>
</dbReference>
<keyword evidence="3" id="KW-0547">Nucleotide-binding</keyword>
<accession>A0A7X2PBQ9</accession>
<protein>
    <submittedName>
        <fullName evidence="3">ATP-binding protein</fullName>
    </submittedName>
</protein>
<dbReference type="PANTHER" id="PTHR34704">
    <property type="entry name" value="ATPASE"/>
    <property type="match status" value="1"/>
</dbReference>
<dbReference type="Pfam" id="PF03008">
    <property type="entry name" value="DUF234"/>
    <property type="match status" value="1"/>
</dbReference>
<keyword evidence="3" id="KW-0067">ATP-binding</keyword>
<keyword evidence="4" id="KW-1185">Reference proteome</keyword>
<evidence type="ECO:0000313" key="3">
    <source>
        <dbReference type="EMBL" id="MSU05852.1"/>
    </source>
</evidence>
<feature type="domain" description="ATPase" evidence="1">
    <location>
        <begin position="2"/>
        <end position="204"/>
    </location>
</feature>
<dbReference type="GO" id="GO:0005524">
    <property type="term" value="F:ATP binding"/>
    <property type="evidence" value="ECO:0007669"/>
    <property type="project" value="UniProtKB-KW"/>
</dbReference>
<dbReference type="Pfam" id="PF01637">
    <property type="entry name" value="ATPase_2"/>
    <property type="match status" value="1"/>
</dbReference>
<sequence>MFIGRKKELKLLEELYNSQKFEMLILRGRIKVGKSYLLNHFSKKYQNNTVFFTADKSAEKSNVKSFCEELNNVLKFGTFLNSFETWKDVFSFFKDIELKQRLVIIIDEFTYLHSSNPAFDSILQNAIDRVLKQKNIFLILCGSEVSTIEDIIDDSTKPLYGRKTAELKLEPFSYLEAKEFFPKYSNEEALTVYSILGGTPLYLSLFDDGLSIRENIIKNCLSTTGYLFNEVENLLRMELKETSFYKNIMLAINSGASNLNTIRDKVGEDSAKISKYISVLINLGYIKKEIPCGEKDRIRNTLYSISDNYFAFYFAFIFKHRNILNGFISPEIFYEKEITNEKLNAFIGKRFEDICKAYLKQQFYLGKMPFYPQEIGRWWGNNPILKKQEEIDILALDDENAIICECKYTNEKFDLKQLKDLEQSALCINKENKSFIIFSKSGVTTKVEELIIDDSNYKVLTIEDLYR</sequence>
<reference evidence="3 4" key="1">
    <citation type="submission" date="2019-08" db="EMBL/GenBank/DDBJ databases">
        <title>In-depth cultivation of the pig gut microbiome towards novel bacterial diversity and tailored functional studies.</title>
        <authorList>
            <person name="Wylensek D."/>
            <person name="Hitch T.C.A."/>
            <person name="Clavel T."/>
        </authorList>
    </citation>
    <scope>NUCLEOTIDE SEQUENCE [LARGE SCALE GENOMIC DNA]</scope>
    <source>
        <strain evidence="3 4">NM-380-WT-3C1</strain>
    </source>
</reference>
<comment type="caution">
    <text evidence="3">The sequence shown here is derived from an EMBL/GenBank/DDBJ whole genome shotgun (WGS) entry which is preliminary data.</text>
</comment>
<gene>
    <name evidence="3" type="ORF">FYJ80_03535</name>
</gene>
<dbReference type="InterPro" id="IPR004256">
    <property type="entry name" value="DUF234"/>
</dbReference>
<dbReference type="InterPro" id="IPR011335">
    <property type="entry name" value="Restrct_endonuc-II-like"/>
</dbReference>
<dbReference type="PANTHER" id="PTHR34704:SF1">
    <property type="entry name" value="ATPASE"/>
    <property type="match status" value="1"/>
</dbReference>
<feature type="domain" description="DUF234" evidence="2">
    <location>
        <begin position="313"/>
        <end position="412"/>
    </location>
</feature>
<dbReference type="AlphaFoldDB" id="A0A7X2PBQ9"/>
<dbReference type="Gene3D" id="3.40.50.300">
    <property type="entry name" value="P-loop containing nucleotide triphosphate hydrolases"/>
    <property type="match status" value="1"/>
</dbReference>
<evidence type="ECO:0000313" key="4">
    <source>
        <dbReference type="Proteomes" id="UP000460549"/>
    </source>
</evidence>
<dbReference type="SUPFAM" id="SSF46785">
    <property type="entry name" value="Winged helix' DNA-binding domain"/>
    <property type="match status" value="1"/>
</dbReference>
<dbReference type="SUPFAM" id="SSF52980">
    <property type="entry name" value="Restriction endonuclease-like"/>
    <property type="match status" value="1"/>
</dbReference>
<dbReference type="InterPro" id="IPR011579">
    <property type="entry name" value="ATPase_dom"/>
</dbReference>
<organism evidence="3 4">
    <name type="scientific">Bullifex porci</name>
    <dbReference type="NCBI Taxonomy" id="2606638"/>
    <lineage>
        <taxon>Bacteria</taxon>
        <taxon>Pseudomonadati</taxon>
        <taxon>Spirochaetota</taxon>
        <taxon>Spirochaetia</taxon>
        <taxon>Spirochaetales</taxon>
        <taxon>Spirochaetaceae</taxon>
        <taxon>Bullifex</taxon>
    </lineage>
</organism>
<name>A0A7X2PBQ9_9SPIO</name>
<evidence type="ECO:0000259" key="2">
    <source>
        <dbReference type="Pfam" id="PF03008"/>
    </source>
</evidence>
<evidence type="ECO:0000259" key="1">
    <source>
        <dbReference type="Pfam" id="PF01637"/>
    </source>
</evidence>